<accession>A0ABW8YBX2</accession>
<protein>
    <submittedName>
        <fullName evidence="2">Helix-turn-helix transcriptional regulator</fullName>
    </submittedName>
</protein>
<evidence type="ECO:0000313" key="2">
    <source>
        <dbReference type="EMBL" id="MFL9836730.1"/>
    </source>
</evidence>
<dbReference type="SUPFAM" id="SSF47413">
    <property type="entry name" value="lambda repressor-like DNA-binding domains"/>
    <property type="match status" value="1"/>
</dbReference>
<proteinExistence type="predicted"/>
<dbReference type="RefSeq" id="WP_408073759.1">
    <property type="nucleotide sequence ID" value="NZ_JBELQB010000003.1"/>
</dbReference>
<dbReference type="Gene3D" id="1.10.260.40">
    <property type="entry name" value="lambda repressor-like DNA-binding domains"/>
    <property type="match status" value="1"/>
</dbReference>
<dbReference type="Proteomes" id="UP001629059">
    <property type="component" value="Unassembled WGS sequence"/>
</dbReference>
<dbReference type="Pfam" id="PF13443">
    <property type="entry name" value="HTH_26"/>
    <property type="match status" value="1"/>
</dbReference>
<feature type="domain" description="HTH cro/C1-type" evidence="1">
    <location>
        <begin position="24"/>
        <end position="73"/>
    </location>
</feature>
<organism evidence="2 3">
    <name type="scientific">Flavobacterium rhizophilum</name>
    <dbReference type="NCBI Taxonomy" id="3163296"/>
    <lineage>
        <taxon>Bacteria</taxon>
        <taxon>Pseudomonadati</taxon>
        <taxon>Bacteroidota</taxon>
        <taxon>Flavobacteriia</taxon>
        <taxon>Flavobacteriales</taxon>
        <taxon>Flavobacteriaceae</taxon>
        <taxon>Flavobacterium</taxon>
    </lineage>
</organism>
<reference evidence="2 3" key="1">
    <citation type="submission" date="2024-06" db="EMBL/GenBank/DDBJ databases">
        <authorList>
            <person name="Kaempfer P."/>
            <person name="Viver T."/>
        </authorList>
    </citation>
    <scope>NUCLEOTIDE SEQUENCE [LARGE SCALE GENOMIC DNA]</scope>
    <source>
        <strain evidence="2 3">ST-75</strain>
    </source>
</reference>
<evidence type="ECO:0000313" key="3">
    <source>
        <dbReference type="Proteomes" id="UP001629059"/>
    </source>
</evidence>
<sequence length="77" mass="9113">MIDINNLICTYIVREWLNPWLKSGKSQTTFANMHNIDESTIRKMKTQKSYRVPVETLYKICEARNIKLSDFFKKVGI</sequence>
<gene>
    <name evidence="2" type="ORF">ABS768_04420</name>
</gene>
<dbReference type="EMBL" id="JBELQB010000003">
    <property type="protein sequence ID" value="MFL9836730.1"/>
    <property type="molecule type" value="Genomic_DNA"/>
</dbReference>
<comment type="caution">
    <text evidence="2">The sequence shown here is derived from an EMBL/GenBank/DDBJ whole genome shotgun (WGS) entry which is preliminary data.</text>
</comment>
<dbReference type="InterPro" id="IPR010982">
    <property type="entry name" value="Lambda_DNA-bd_dom_sf"/>
</dbReference>
<keyword evidence="3" id="KW-1185">Reference proteome</keyword>
<evidence type="ECO:0000259" key="1">
    <source>
        <dbReference type="Pfam" id="PF13443"/>
    </source>
</evidence>
<name>A0ABW8YBX2_9FLAO</name>
<dbReference type="InterPro" id="IPR001387">
    <property type="entry name" value="Cro/C1-type_HTH"/>
</dbReference>